<keyword evidence="4" id="KW-1185">Reference proteome</keyword>
<name>A0A7W7YBV1_9BACT</name>
<feature type="domain" description="Zinc finger CHC2-type" evidence="2">
    <location>
        <begin position="37"/>
        <end position="95"/>
    </location>
</feature>
<dbReference type="Proteomes" id="UP000590740">
    <property type="component" value="Unassembled WGS sequence"/>
</dbReference>
<dbReference type="GO" id="GO:0008270">
    <property type="term" value="F:zinc ion binding"/>
    <property type="evidence" value="ECO:0007669"/>
    <property type="project" value="InterPro"/>
</dbReference>
<dbReference type="GO" id="GO:0003677">
    <property type="term" value="F:DNA binding"/>
    <property type="evidence" value="ECO:0007669"/>
    <property type="project" value="InterPro"/>
</dbReference>
<dbReference type="RefSeq" id="WP_184340252.1">
    <property type="nucleotide sequence ID" value="NZ_JACHIG010000005.1"/>
</dbReference>
<dbReference type="InterPro" id="IPR002694">
    <property type="entry name" value="Znf_CHC2"/>
</dbReference>
<proteinExistence type="predicted"/>
<dbReference type="GO" id="GO:0003899">
    <property type="term" value="F:DNA-directed RNA polymerase activity"/>
    <property type="evidence" value="ECO:0007669"/>
    <property type="project" value="InterPro"/>
</dbReference>
<dbReference type="GO" id="GO:0006260">
    <property type="term" value="P:DNA replication"/>
    <property type="evidence" value="ECO:0007669"/>
    <property type="project" value="InterPro"/>
</dbReference>
<dbReference type="Pfam" id="PF01807">
    <property type="entry name" value="Zn_ribbon_DnaG"/>
    <property type="match status" value="1"/>
</dbReference>
<evidence type="ECO:0000256" key="1">
    <source>
        <dbReference type="SAM" id="MobiDB-lite"/>
    </source>
</evidence>
<evidence type="ECO:0000313" key="3">
    <source>
        <dbReference type="EMBL" id="MBB5033337.1"/>
    </source>
</evidence>
<protein>
    <recommendedName>
        <fullName evidence="2">Zinc finger CHC2-type domain-containing protein</fullName>
    </recommendedName>
</protein>
<organism evidence="3 4">
    <name type="scientific">Prosthecobacter vanneervenii</name>
    <dbReference type="NCBI Taxonomy" id="48466"/>
    <lineage>
        <taxon>Bacteria</taxon>
        <taxon>Pseudomonadati</taxon>
        <taxon>Verrucomicrobiota</taxon>
        <taxon>Verrucomicrobiia</taxon>
        <taxon>Verrucomicrobiales</taxon>
        <taxon>Verrucomicrobiaceae</taxon>
        <taxon>Prosthecobacter</taxon>
    </lineage>
</organism>
<dbReference type="SUPFAM" id="SSF57783">
    <property type="entry name" value="Zinc beta-ribbon"/>
    <property type="match status" value="1"/>
</dbReference>
<gene>
    <name evidence="3" type="ORF">HNQ65_002920</name>
</gene>
<dbReference type="EMBL" id="JACHIG010000005">
    <property type="protein sequence ID" value="MBB5033337.1"/>
    <property type="molecule type" value="Genomic_DNA"/>
</dbReference>
<reference evidence="3 4" key="1">
    <citation type="submission" date="2020-08" db="EMBL/GenBank/DDBJ databases">
        <title>Genomic Encyclopedia of Type Strains, Phase IV (KMG-IV): sequencing the most valuable type-strain genomes for metagenomic binning, comparative biology and taxonomic classification.</title>
        <authorList>
            <person name="Goeker M."/>
        </authorList>
    </citation>
    <scope>NUCLEOTIDE SEQUENCE [LARGE SCALE GENOMIC DNA]</scope>
    <source>
        <strain evidence="3 4">DSM 12252</strain>
    </source>
</reference>
<comment type="caution">
    <text evidence="3">The sequence shown here is derived from an EMBL/GenBank/DDBJ whole genome shotgun (WGS) entry which is preliminary data.</text>
</comment>
<accession>A0A7W7YBV1</accession>
<dbReference type="InterPro" id="IPR036977">
    <property type="entry name" value="DNA_primase_Znf_CHC2"/>
</dbReference>
<dbReference type="AlphaFoldDB" id="A0A7W7YBV1"/>
<dbReference type="Gene3D" id="3.90.580.10">
    <property type="entry name" value="Zinc finger, CHC2-type domain"/>
    <property type="match status" value="1"/>
</dbReference>
<sequence>MNTTHSSTAYHVIPALKDRLRIPEVWQVLGLEGQPSLRCRSPFRPDRTPSFSIYDGGRRWKDFGTGQSGDVIDFIATARQLTKGQALRQFLEISGVPQHTPPSSGKKQPRATPARSVSQPVAAASTMRPTSAPGGTPLPAPPATADDAPGAVRVPLQRGTEKDWQQVAQSRRITQEAVSLALGLRTLTFGIVQGFQCWILTDAAQRSAEARRLDGLPFPECGTLHTRKAHTLRGSSKSWPLGAAVLRTVPQFRTLLIVEGGPDYLAALHFAHELERWDVLPVAMLGRSTGGRIADEALDLMRGRRVRIYPHADADGGGVKSAQAWATQLHRVGCEVDLFDFGILHRADGLPIKDLNDCTSGLDETSAAIARRHLFPKPDLEVHPPF</sequence>
<evidence type="ECO:0000259" key="2">
    <source>
        <dbReference type="Pfam" id="PF01807"/>
    </source>
</evidence>
<evidence type="ECO:0000313" key="4">
    <source>
        <dbReference type="Proteomes" id="UP000590740"/>
    </source>
</evidence>
<feature type="region of interest" description="Disordered" evidence="1">
    <location>
        <begin position="94"/>
        <end position="150"/>
    </location>
</feature>